<feature type="domain" description="DUF7602" evidence="3">
    <location>
        <begin position="244"/>
        <end position="317"/>
    </location>
</feature>
<accession>A0AAD9G932</accession>
<dbReference type="InterPro" id="IPR025677">
    <property type="entry name" value="OST-HTH-assoc_dom"/>
</dbReference>
<name>A0AAD9G932_BABDI</name>
<evidence type="ECO:0000313" key="4">
    <source>
        <dbReference type="EMBL" id="KAK1934066.1"/>
    </source>
</evidence>
<keyword evidence="5" id="KW-1185">Reference proteome</keyword>
<sequence>MEAYKSGFYDSQFFYQPIMAKKTLYGLDGMYSDLNSSVSTAVDEDKQSLLNAVIENFSSNIKDDGDFSDLRNAYHPTDYKIGISENTYPVDPLVDLYVPDSFKPHGNVYQKQQSFSWSPSAPSTSCFGNGQAQLYEKLFDSYIDQFNVGRSLSGKANYLDLTADAVVNALGPDNGDTLQAVDALDKLTITGKTQNHKSNNGRSKSENQNAVDKGKSVWRRKRGMFKNSEKRPLVQLTGQDFEDAMNHLKDVLESLYRDQIPPTFFNVRSRFVEFDTKNIQVEHIMNICQRRQDIFKVETNEALNQTYIYFVTPPDYFEKWIDRNDLTDIYPESMWDQFLDLLVELVSNPEQMMPVFPGSIYGTAKVFQKLELPFFEGMTLGTLCHIVQLAVRVRKLLMYELKTLKPNLVSILQACVNRSK</sequence>
<proteinExistence type="predicted"/>
<dbReference type="Proteomes" id="UP001195914">
    <property type="component" value="Unassembled WGS sequence"/>
</dbReference>
<evidence type="ECO:0000259" key="2">
    <source>
        <dbReference type="Pfam" id="PF14418"/>
    </source>
</evidence>
<evidence type="ECO:0000313" key="5">
    <source>
        <dbReference type="Proteomes" id="UP001195914"/>
    </source>
</evidence>
<evidence type="ECO:0008006" key="6">
    <source>
        <dbReference type="Google" id="ProtNLM"/>
    </source>
</evidence>
<evidence type="ECO:0000256" key="1">
    <source>
        <dbReference type="SAM" id="MobiDB-lite"/>
    </source>
</evidence>
<feature type="compositionally biased region" description="Polar residues" evidence="1">
    <location>
        <begin position="191"/>
        <end position="210"/>
    </location>
</feature>
<dbReference type="InterPro" id="IPR056022">
    <property type="entry name" value="DUF7602"/>
</dbReference>
<comment type="caution">
    <text evidence="4">The sequence shown here is derived from an EMBL/GenBank/DDBJ whole genome shotgun (WGS) entry which is preliminary data.</text>
</comment>
<dbReference type="Pfam" id="PF14418">
    <property type="entry name" value="OHA"/>
    <property type="match status" value="1"/>
</dbReference>
<dbReference type="EMBL" id="JAHBMH010000067">
    <property type="protein sequence ID" value="KAK1934066.1"/>
    <property type="molecule type" value="Genomic_DNA"/>
</dbReference>
<organism evidence="4 5">
    <name type="scientific">Babesia divergens</name>
    <dbReference type="NCBI Taxonomy" id="32595"/>
    <lineage>
        <taxon>Eukaryota</taxon>
        <taxon>Sar</taxon>
        <taxon>Alveolata</taxon>
        <taxon>Apicomplexa</taxon>
        <taxon>Aconoidasida</taxon>
        <taxon>Piroplasmida</taxon>
        <taxon>Babesiidae</taxon>
        <taxon>Babesia</taxon>
    </lineage>
</organism>
<reference evidence="4" key="1">
    <citation type="journal article" date="2014" name="Nucleic Acids Res.">
        <title>The evolutionary dynamics of variant antigen genes in Babesia reveal a history of genomic innovation underlying host-parasite interaction.</title>
        <authorList>
            <person name="Jackson A.P."/>
            <person name="Otto T.D."/>
            <person name="Darby A."/>
            <person name="Ramaprasad A."/>
            <person name="Xia D."/>
            <person name="Echaide I.E."/>
            <person name="Farber M."/>
            <person name="Gahlot S."/>
            <person name="Gamble J."/>
            <person name="Gupta D."/>
            <person name="Gupta Y."/>
            <person name="Jackson L."/>
            <person name="Malandrin L."/>
            <person name="Malas T.B."/>
            <person name="Moussa E."/>
            <person name="Nair M."/>
            <person name="Reid A.J."/>
            <person name="Sanders M."/>
            <person name="Sharma J."/>
            <person name="Tracey A."/>
            <person name="Quail M.A."/>
            <person name="Weir W."/>
            <person name="Wastling J.M."/>
            <person name="Hall N."/>
            <person name="Willadsen P."/>
            <person name="Lingelbach K."/>
            <person name="Shiels B."/>
            <person name="Tait A."/>
            <person name="Berriman M."/>
            <person name="Allred D.R."/>
            <person name="Pain A."/>
        </authorList>
    </citation>
    <scope>NUCLEOTIDE SEQUENCE</scope>
    <source>
        <strain evidence="4">1802A</strain>
    </source>
</reference>
<reference evidence="4" key="2">
    <citation type="submission" date="2021-05" db="EMBL/GenBank/DDBJ databases">
        <authorList>
            <person name="Pain A."/>
        </authorList>
    </citation>
    <scope>NUCLEOTIDE SEQUENCE</scope>
    <source>
        <strain evidence="4">1802A</strain>
    </source>
</reference>
<feature type="region of interest" description="Disordered" evidence="1">
    <location>
        <begin position="191"/>
        <end position="214"/>
    </location>
</feature>
<feature type="domain" description="OST-HTH associated" evidence="2">
    <location>
        <begin position="349"/>
        <end position="409"/>
    </location>
</feature>
<gene>
    <name evidence="4" type="ORF">X943_002956</name>
</gene>
<protein>
    <recommendedName>
        <fullName evidence="6">OST-HTH associated domain-containing protein</fullName>
    </recommendedName>
</protein>
<dbReference type="Pfam" id="PF24549">
    <property type="entry name" value="DUF7602"/>
    <property type="match status" value="1"/>
</dbReference>
<evidence type="ECO:0000259" key="3">
    <source>
        <dbReference type="Pfam" id="PF24549"/>
    </source>
</evidence>
<dbReference type="AlphaFoldDB" id="A0AAD9G932"/>